<evidence type="ECO:0000259" key="6">
    <source>
        <dbReference type="SMART" id="SM00983"/>
    </source>
</evidence>
<dbReference type="GO" id="GO:0004788">
    <property type="term" value="F:thiamine diphosphokinase activity"/>
    <property type="evidence" value="ECO:0007669"/>
    <property type="project" value="UniProtKB-UniRule"/>
</dbReference>
<dbReference type="AlphaFoldDB" id="A0A412PF23"/>
<accession>A0A412PF23</accession>
<dbReference type="GO" id="GO:0005524">
    <property type="term" value="F:ATP binding"/>
    <property type="evidence" value="ECO:0007669"/>
    <property type="project" value="UniProtKB-KW"/>
</dbReference>
<dbReference type="Pfam" id="PF04263">
    <property type="entry name" value="TPK_catalytic"/>
    <property type="match status" value="1"/>
</dbReference>
<keyword evidence="4" id="KW-0067">ATP-binding</keyword>
<dbReference type="GO" id="GO:0009229">
    <property type="term" value="P:thiamine diphosphate biosynthetic process"/>
    <property type="evidence" value="ECO:0007669"/>
    <property type="project" value="InterPro"/>
</dbReference>
<name>A0A412PF23_9FIRM</name>
<dbReference type="Pfam" id="PF04265">
    <property type="entry name" value="TPK_B1_binding"/>
    <property type="match status" value="1"/>
</dbReference>
<gene>
    <name evidence="7" type="ORF">DWX20_05475</name>
</gene>
<dbReference type="GO" id="GO:0006772">
    <property type="term" value="P:thiamine metabolic process"/>
    <property type="evidence" value="ECO:0007669"/>
    <property type="project" value="UniProtKB-UniRule"/>
</dbReference>
<comment type="caution">
    <text evidence="7">The sequence shown here is derived from an EMBL/GenBank/DDBJ whole genome shotgun (WGS) entry which is preliminary data.</text>
</comment>
<sequence length="206" mass="23023">MREIMEASVVIILKRCESIPTAENYIGVDKGALTLARSGKRMLLAIGDFDSVEESDLSCIKEYSDAFIQLNTIKDDTDGEAAVMYAIGKGYQKIHLYGGLGGRVDHAMINLRLVSRFPETVYLHDENNFIYSLGEGIHSIGKRDYTYISFFTEDESIITLEGMKYPLTNQKLTNKDTYTTSNEILEEMGIVTVHTGKVTVIQSKDA</sequence>
<evidence type="ECO:0000256" key="5">
    <source>
        <dbReference type="NCBIfam" id="TIGR01378"/>
    </source>
</evidence>
<evidence type="ECO:0000256" key="4">
    <source>
        <dbReference type="ARBA" id="ARBA00022840"/>
    </source>
</evidence>
<dbReference type="InterPro" id="IPR006282">
    <property type="entry name" value="Thi_PPkinase"/>
</dbReference>
<dbReference type="EC" id="2.7.6.2" evidence="5"/>
<dbReference type="SMART" id="SM00983">
    <property type="entry name" value="TPK_B1_binding"/>
    <property type="match status" value="1"/>
</dbReference>
<organism evidence="7 8">
    <name type="scientific">Solobacterium moorei</name>
    <dbReference type="NCBI Taxonomy" id="102148"/>
    <lineage>
        <taxon>Bacteria</taxon>
        <taxon>Bacillati</taxon>
        <taxon>Bacillota</taxon>
        <taxon>Erysipelotrichia</taxon>
        <taxon>Erysipelotrichales</taxon>
        <taxon>Erysipelotrichaceae</taxon>
        <taxon>Solobacterium</taxon>
    </lineage>
</organism>
<dbReference type="PANTHER" id="PTHR41299:SF1">
    <property type="entry name" value="THIAMINE PYROPHOSPHOKINASE"/>
    <property type="match status" value="1"/>
</dbReference>
<dbReference type="InterPro" id="IPR053149">
    <property type="entry name" value="TPK"/>
</dbReference>
<dbReference type="Proteomes" id="UP000284731">
    <property type="component" value="Unassembled WGS sequence"/>
</dbReference>
<dbReference type="PANTHER" id="PTHR41299">
    <property type="entry name" value="THIAMINE PYROPHOSPHOKINASE"/>
    <property type="match status" value="1"/>
</dbReference>
<dbReference type="Gene3D" id="3.40.50.10240">
    <property type="entry name" value="Thiamin pyrophosphokinase, catalytic domain"/>
    <property type="match status" value="1"/>
</dbReference>
<dbReference type="NCBIfam" id="TIGR01378">
    <property type="entry name" value="thi_PPkinase"/>
    <property type="match status" value="1"/>
</dbReference>
<protein>
    <recommendedName>
        <fullName evidence="5">Thiamine diphosphokinase</fullName>
        <ecNumber evidence="5">2.7.6.2</ecNumber>
    </recommendedName>
</protein>
<keyword evidence="1 7" id="KW-0808">Transferase</keyword>
<dbReference type="InterPro" id="IPR007373">
    <property type="entry name" value="Thiamin_PyroPKinase_B1-bd"/>
</dbReference>
<proteinExistence type="predicted"/>
<evidence type="ECO:0000313" key="7">
    <source>
        <dbReference type="EMBL" id="RGT56256.1"/>
    </source>
</evidence>
<reference evidence="7 8" key="1">
    <citation type="submission" date="2018-08" db="EMBL/GenBank/DDBJ databases">
        <title>A genome reference for cultivated species of the human gut microbiota.</title>
        <authorList>
            <person name="Zou Y."/>
            <person name="Xue W."/>
            <person name="Luo G."/>
        </authorList>
    </citation>
    <scope>NUCLEOTIDE SEQUENCE [LARGE SCALE GENOMIC DNA]</scope>
    <source>
        <strain evidence="7 8">AF18-46</strain>
    </source>
</reference>
<evidence type="ECO:0000256" key="2">
    <source>
        <dbReference type="ARBA" id="ARBA00022741"/>
    </source>
</evidence>
<keyword evidence="2" id="KW-0547">Nucleotide-binding</keyword>
<dbReference type="InterPro" id="IPR036759">
    <property type="entry name" value="TPK_catalytic_sf"/>
</dbReference>
<dbReference type="SUPFAM" id="SSF63862">
    <property type="entry name" value="Thiamin pyrophosphokinase, substrate-binding domain"/>
    <property type="match status" value="1"/>
</dbReference>
<dbReference type="InterPro" id="IPR036371">
    <property type="entry name" value="TPK_B1-bd_sf"/>
</dbReference>
<dbReference type="CDD" id="cd07995">
    <property type="entry name" value="TPK"/>
    <property type="match status" value="1"/>
</dbReference>
<keyword evidence="3 7" id="KW-0418">Kinase</keyword>
<dbReference type="GO" id="GO:0030975">
    <property type="term" value="F:thiamine binding"/>
    <property type="evidence" value="ECO:0007669"/>
    <property type="project" value="InterPro"/>
</dbReference>
<evidence type="ECO:0000256" key="3">
    <source>
        <dbReference type="ARBA" id="ARBA00022777"/>
    </source>
</evidence>
<evidence type="ECO:0000256" key="1">
    <source>
        <dbReference type="ARBA" id="ARBA00022679"/>
    </source>
</evidence>
<feature type="domain" description="Thiamin pyrophosphokinase thiamin-binding" evidence="6">
    <location>
        <begin position="136"/>
        <end position="199"/>
    </location>
</feature>
<dbReference type="SUPFAM" id="SSF63999">
    <property type="entry name" value="Thiamin pyrophosphokinase, catalytic domain"/>
    <property type="match status" value="1"/>
</dbReference>
<dbReference type="InterPro" id="IPR007371">
    <property type="entry name" value="TPK_catalytic"/>
</dbReference>
<dbReference type="EMBL" id="QRWX01000002">
    <property type="protein sequence ID" value="RGT56256.1"/>
    <property type="molecule type" value="Genomic_DNA"/>
</dbReference>
<dbReference type="GO" id="GO:0016301">
    <property type="term" value="F:kinase activity"/>
    <property type="evidence" value="ECO:0007669"/>
    <property type="project" value="UniProtKB-KW"/>
</dbReference>
<evidence type="ECO:0000313" key="8">
    <source>
        <dbReference type="Proteomes" id="UP000284731"/>
    </source>
</evidence>